<name>A0A8J8FBM8_9BACT</name>
<accession>A0A8J8FBM8</accession>
<evidence type="ECO:0000313" key="1">
    <source>
        <dbReference type="EMBL" id="NNV55031.1"/>
    </source>
</evidence>
<proteinExistence type="predicted"/>
<dbReference type="Proteomes" id="UP000598971">
    <property type="component" value="Unassembled WGS sequence"/>
</dbReference>
<keyword evidence="2" id="KW-1185">Reference proteome</keyword>
<dbReference type="RefSeq" id="WP_171606961.1">
    <property type="nucleotide sequence ID" value="NZ_WHPF01000004.1"/>
</dbReference>
<dbReference type="InterPro" id="IPR043733">
    <property type="entry name" value="DUF5677"/>
</dbReference>
<dbReference type="Pfam" id="PF18928">
    <property type="entry name" value="DUF5677"/>
    <property type="match status" value="1"/>
</dbReference>
<dbReference type="AlphaFoldDB" id="A0A8J8FBM8"/>
<reference evidence="1" key="1">
    <citation type="submission" date="2019-10" db="EMBL/GenBank/DDBJ databases">
        <title>Draft genome sequence of Panacibacter sp. KCS-6.</title>
        <authorList>
            <person name="Yim K.J."/>
        </authorList>
    </citation>
    <scope>NUCLEOTIDE SEQUENCE</scope>
    <source>
        <strain evidence="1">KCS-6</strain>
    </source>
</reference>
<protein>
    <submittedName>
        <fullName evidence="1">Uncharacterized protein</fullName>
    </submittedName>
</protein>
<evidence type="ECO:0000313" key="2">
    <source>
        <dbReference type="Proteomes" id="UP000598971"/>
    </source>
</evidence>
<comment type="caution">
    <text evidence="1">The sequence shown here is derived from an EMBL/GenBank/DDBJ whole genome shotgun (WGS) entry which is preliminary data.</text>
</comment>
<organism evidence="1 2">
    <name type="scientific">Limnovirga soli</name>
    <dbReference type="NCBI Taxonomy" id="2656915"/>
    <lineage>
        <taxon>Bacteria</taxon>
        <taxon>Pseudomonadati</taxon>
        <taxon>Bacteroidota</taxon>
        <taxon>Chitinophagia</taxon>
        <taxon>Chitinophagales</taxon>
        <taxon>Chitinophagaceae</taxon>
        <taxon>Limnovirga</taxon>
    </lineage>
</organism>
<dbReference type="EMBL" id="WHPF01000004">
    <property type="protein sequence ID" value="NNV55031.1"/>
    <property type="molecule type" value="Genomic_DNA"/>
</dbReference>
<sequence length="346" mass="40392">MNRNWIENIYLEALTSTFAEQKRKPTPSQISKAIEETFPLFTKAIEKHVKRESKNVLKENKKENRNFKANLKTRWGKAFDLLEIFICYNLDHGQTLAYSYRKINIKNVKFEVLLRLHARSCQVAFEVLELLKSGFADGALSRWRTLYEISVLGNFLNNKPEDLSQKYLDYSIVESYQERLEFQKNYKKLGNKTYSKKDNNYVEAQINLLKEKYGKDFVKAYGWSSEYLLPGKRNFAGMEETVEFKHMRPFYKMANNYVHSGAKGFLFKLGTYRQNKVMLAGPSNYGLADPGQNTAYSLLHSTLALHGFEKYLEDAVFMKIAELMIEEIGNEFITTQKQIEAEEKSR</sequence>
<gene>
    <name evidence="1" type="ORF">GD597_06145</name>
</gene>